<evidence type="ECO:0000259" key="4">
    <source>
        <dbReference type="PROSITE" id="PS51379"/>
    </source>
</evidence>
<dbReference type="GO" id="GO:0046872">
    <property type="term" value="F:metal ion binding"/>
    <property type="evidence" value="ECO:0007669"/>
    <property type="project" value="UniProtKB-KW"/>
</dbReference>
<keyword evidence="1" id="KW-0479">Metal-binding</keyword>
<keyword evidence="3" id="KW-0411">Iron-sulfur</keyword>
<keyword evidence="6" id="KW-1185">Reference proteome</keyword>
<accession>A0A1M6INN6</accession>
<dbReference type="PROSITE" id="PS00198">
    <property type="entry name" value="4FE4S_FER_1"/>
    <property type="match status" value="1"/>
</dbReference>
<proteinExistence type="predicted"/>
<dbReference type="EMBL" id="FQZV01000022">
    <property type="protein sequence ID" value="SHJ36081.1"/>
    <property type="molecule type" value="Genomic_DNA"/>
</dbReference>
<dbReference type="SUPFAM" id="SSF46548">
    <property type="entry name" value="alpha-helical ferredoxin"/>
    <property type="match status" value="1"/>
</dbReference>
<dbReference type="GO" id="GO:0051536">
    <property type="term" value="F:iron-sulfur cluster binding"/>
    <property type="evidence" value="ECO:0007669"/>
    <property type="project" value="UniProtKB-KW"/>
</dbReference>
<dbReference type="Proteomes" id="UP000184536">
    <property type="component" value="Unassembled WGS sequence"/>
</dbReference>
<dbReference type="Pfam" id="PF13237">
    <property type="entry name" value="Fer4_10"/>
    <property type="match status" value="1"/>
</dbReference>
<dbReference type="InterPro" id="IPR017900">
    <property type="entry name" value="4Fe4S_Fe_S_CS"/>
</dbReference>
<keyword evidence="2" id="KW-0408">Iron</keyword>
<evidence type="ECO:0000313" key="6">
    <source>
        <dbReference type="Proteomes" id="UP000184536"/>
    </source>
</evidence>
<evidence type="ECO:0000256" key="1">
    <source>
        <dbReference type="ARBA" id="ARBA00022723"/>
    </source>
</evidence>
<feature type="domain" description="4Fe-4S ferredoxin-type" evidence="4">
    <location>
        <begin position="13"/>
        <end position="42"/>
    </location>
</feature>
<reference evidence="6" key="1">
    <citation type="submission" date="2016-11" db="EMBL/GenBank/DDBJ databases">
        <authorList>
            <person name="Varghese N."/>
            <person name="Submissions S."/>
        </authorList>
    </citation>
    <scope>NUCLEOTIDE SEQUENCE [LARGE SCALE GENOMIC DNA]</scope>
    <source>
        <strain evidence="6">DSM 17957</strain>
    </source>
</reference>
<sequence length="119" mass="13692">MITGENLQNTKDKKVRIEENICLGCGLCLRSCPTKTLTLRSRERRVITPVKSTHRAVVMAIERGMLHHLIFDNQAYRSHRAMAAILGVILKLPPIKQAMASQQIKSHYLDRIMRHFCRN</sequence>
<dbReference type="InterPro" id="IPR017896">
    <property type="entry name" value="4Fe4S_Fe-S-bd"/>
</dbReference>
<evidence type="ECO:0000256" key="2">
    <source>
        <dbReference type="ARBA" id="ARBA00023004"/>
    </source>
</evidence>
<dbReference type="STRING" id="1121919.SAMN02745975_01908"/>
<evidence type="ECO:0000256" key="3">
    <source>
        <dbReference type="ARBA" id="ARBA00023014"/>
    </source>
</evidence>
<dbReference type="Gene3D" id="3.30.70.20">
    <property type="match status" value="1"/>
</dbReference>
<organism evidence="5 6">
    <name type="scientific">Geosporobacter subterraneus DSM 17957</name>
    <dbReference type="NCBI Taxonomy" id="1121919"/>
    <lineage>
        <taxon>Bacteria</taxon>
        <taxon>Bacillati</taxon>
        <taxon>Bacillota</taxon>
        <taxon>Clostridia</taxon>
        <taxon>Peptostreptococcales</taxon>
        <taxon>Thermotaleaceae</taxon>
        <taxon>Geosporobacter</taxon>
    </lineage>
</organism>
<evidence type="ECO:0000313" key="5">
    <source>
        <dbReference type="EMBL" id="SHJ36081.1"/>
    </source>
</evidence>
<dbReference type="PROSITE" id="PS51379">
    <property type="entry name" value="4FE4S_FER_2"/>
    <property type="match status" value="1"/>
</dbReference>
<dbReference type="OrthoDB" id="5422255at2"/>
<gene>
    <name evidence="5" type="ORF">SAMN02745975_01908</name>
</gene>
<protein>
    <submittedName>
        <fullName evidence="5">4Fe-4S binding domain-containing protein</fullName>
    </submittedName>
</protein>
<name>A0A1M6INN6_9FIRM</name>
<dbReference type="AlphaFoldDB" id="A0A1M6INN6"/>